<dbReference type="EMBL" id="AWWV01007516">
    <property type="protein sequence ID" value="OMO96074.1"/>
    <property type="molecule type" value="Genomic_DNA"/>
</dbReference>
<protein>
    <submittedName>
        <fullName evidence="1">Uncharacterized protein</fullName>
    </submittedName>
</protein>
<accession>A0A1R3JMN0</accession>
<sequence length="25" mass="2824">MDLRASLSYESPPPLTVVGYQENRT</sequence>
<organism evidence="1 2">
    <name type="scientific">Corchorus capsularis</name>
    <name type="common">Jute</name>
    <dbReference type="NCBI Taxonomy" id="210143"/>
    <lineage>
        <taxon>Eukaryota</taxon>
        <taxon>Viridiplantae</taxon>
        <taxon>Streptophyta</taxon>
        <taxon>Embryophyta</taxon>
        <taxon>Tracheophyta</taxon>
        <taxon>Spermatophyta</taxon>
        <taxon>Magnoliopsida</taxon>
        <taxon>eudicotyledons</taxon>
        <taxon>Gunneridae</taxon>
        <taxon>Pentapetalae</taxon>
        <taxon>rosids</taxon>
        <taxon>malvids</taxon>
        <taxon>Malvales</taxon>
        <taxon>Malvaceae</taxon>
        <taxon>Grewioideae</taxon>
        <taxon>Apeibeae</taxon>
        <taxon>Corchorus</taxon>
    </lineage>
</organism>
<name>A0A1R3JMN0_COCAP</name>
<keyword evidence="2" id="KW-1185">Reference proteome</keyword>
<dbReference type="Proteomes" id="UP000188268">
    <property type="component" value="Unassembled WGS sequence"/>
</dbReference>
<evidence type="ECO:0000313" key="2">
    <source>
        <dbReference type="Proteomes" id="UP000188268"/>
    </source>
</evidence>
<comment type="caution">
    <text evidence="1">The sequence shown here is derived from an EMBL/GenBank/DDBJ whole genome shotgun (WGS) entry which is preliminary data.</text>
</comment>
<reference evidence="1 2" key="1">
    <citation type="submission" date="2013-09" db="EMBL/GenBank/DDBJ databases">
        <title>Corchorus capsularis genome sequencing.</title>
        <authorList>
            <person name="Alam M."/>
            <person name="Haque M.S."/>
            <person name="Islam M.S."/>
            <person name="Emdad E.M."/>
            <person name="Islam M.M."/>
            <person name="Ahmed B."/>
            <person name="Halim A."/>
            <person name="Hossen Q.M.M."/>
            <person name="Hossain M.Z."/>
            <person name="Ahmed R."/>
            <person name="Khan M.M."/>
            <person name="Islam R."/>
            <person name="Rashid M.M."/>
            <person name="Khan S.A."/>
            <person name="Rahman M.S."/>
            <person name="Alam M."/>
        </authorList>
    </citation>
    <scope>NUCLEOTIDE SEQUENCE [LARGE SCALE GENOMIC DNA]</scope>
    <source>
        <strain evidence="2">cv. CVL-1</strain>
        <tissue evidence="1">Whole seedling</tissue>
    </source>
</reference>
<dbReference type="Gramene" id="OMO96074">
    <property type="protein sequence ID" value="OMO96074"/>
    <property type="gene ID" value="CCACVL1_05082"/>
</dbReference>
<gene>
    <name evidence="1" type="ORF">CCACVL1_05082</name>
</gene>
<proteinExistence type="predicted"/>
<dbReference type="AlphaFoldDB" id="A0A1R3JMN0"/>
<evidence type="ECO:0000313" key="1">
    <source>
        <dbReference type="EMBL" id="OMO96074.1"/>
    </source>
</evidence>